<dbReference type="Pfam" id="PF04082">
    <property type="entry name" value="Fungal_trans"/>
    <property type="match status" value="1"/>
</dbReference>
<dbReference type="EMBL" id="JNOM01000057">
    <property type="protein sequence ID" value="KNG88260.1"/>
    <property type="molecule type" value="Genomic_DNA"/>
</dbReference>
<dbReference type="SMART" id="SM00066">
    <property type="entry name" value="GAL4"/>
    <property type="match status" value="1"/>
</dbReference>
<dbReference type="SUPFAM" id="SSF57701">
    <property type="entry name" value="Zn2/Cys6 DNA-binding domain"/>
    <property type="match status" value="1"/>
</dbReference>
<dbReference type="GeneID" id="26804887"/>
<dbReference type="OrthoDB" id="245989at2759"/>
<feature type="transmembrane region" description="Helical" evidence="16">
    <location>
        <begin position="600"/>
        <end position="620"/>
    </location>
</feature>
<dbReference type="InterPro" id="IPR001129">
    <property type="entry name" value="Membr-assoc_MAPEG"/>
</dbReference>
<comment type="similarity">
    <text evidence="2">Belongs to the ABC transporter superfamily. ABCG family. PDR (TC 3.A.1.205) subfamily.</text>
</comment>
<dbReference type="InterPro" id="IPR007219">
    <property type="entry name" value="XnlR_reg_dom"/>
</dbReference>
<comment type="subcellular location">
    <subcellularLocation>
        <location evidence="1">Cell membrane</location>
        <topology evidence="1">Multi-pass membrane protein</topology>
    </subcellularLocation>
</comment>
<sequence length="2366" mass="264857">MPAHLHAHPHGSTSLAANHEAESPSDTLSSPRVYLSHDDEDAIAEIRRTLTEISHHNPQQAYSEPHSSFDKFLEAELQAGRKKSNLGVCFQSLSTWGDGEEHTDVKTLGTALWRTLTFQDVYEWTIQPWLSKKEPQSGRPLIRDFSGAVRSGEIMLVLGRPGAGCSTFLRTIAGHHSSFLGVTGSLDYSGLSLEEVKKHYRGQVAYVPEDDVHFPTLTVQQTLEFALQSKTPQRYQDRISRYLEIYGRVFGMSHTMNTLVGNEYIRGVSGGERKRISIIESLATDSSVSCWDNSTRGLDASSALDYARSLRIMTDTCGKATLMTLYQASDAIYDLVDKVLLIDEGRMLFQGPAREAKRYFEDLGYECAEMQTISDFLTSITVPERRRFRPGWEHRAPKGPIELEETFRKSPAYHKVQCDVQQYEDQCLGGKSVRCSQTDSDDGSLEDFKKAIQTDKSRFVSPKSPYTISVFRQVVLCAKRQLWQIRGHMSPLYIKIISSVVYGLLVGSMFYNQPQTTAGMYSRGGVIFYSSILLAWLQMSELEEAMQGRDILSRQKKFAFVRPSAVCLARVITDFLIAAVLTFLYLIVVYFLSGLKSDAGAFWIDFLFIYLCTICLTAQFRLFAAASSNFEVALRYCGVSVLFCIVFGGYVLSVDRMIEDVPWVGWIAVRILQGSLVLLDAHAILQYTTPALYTYEATMAAEFHNTNFTCSPESVVPSGANYTNIAYQTCGYAGSQIGTTVVNGDDYLAAQYGFSFGHVWRNFGILCLFTVVYIACTCWLSEIMEWEPDSAGPIQYKKSRRSSRRTHREGSDEESNPVQRDATMPDPANTGEKPGQAITGTMSTFTWDNLELFVQVGKETRKLLNGVSGYCKPGTLTALVGASGAGKSTLLTALTRRPNSGKLTGTMYVDGHAVDESFNRQIGYCQQMDIHDESSTVREAFEFSALLRQNPEVPDEEKLSYVNTVIETLELTELQNALIGSLDIEKKKRVTIGVELCARPELLLFLDEPTSGLDSQGASSIVALLRRLADQGLAILCTIHQANQQQFEEFDRVLALSPGGSTYYFGEVGQSGCSIFEYFSKHGHKPENVTNAADYLIEVVVGGMKDTAHQVNWADVWNRSKEADLVKKDICDIRSKGVKADVFQDSKRISTPPLYRQVGLLTKRTLRQYWRSPEYPYSRLYASFLHALINGLTYLQIGNSSTDLQSKAFSCFLVLMLVPEFINAISMRFIMNREIWKAREDPSGVYGWVAFCTAQIVSEIPYAIISAVIFYLLYYFIVGLPLGFAAGYSFLMFFLFFLFATSWGQWIAALSADSMVAATLMPFFIIMCELFNGILQPHDNMPVFWKYTMYYATPFTYWIGGVLTAVLRGMPVICDSSELTIFESPPNMTCGEYAGPWLAEHGVGYLSNPDDTSKCGYCKYSYGDDILKMYEDRQLGNHNEQTSTSPDSILVPRRRRPALSCSVCRRRKLKCDRALPCSQCVKSKTPDLCAYSGPAPGQPLEARPIRTASDRANVPSNHTSPGHGGLYVFDSRHQSTHRINKPKGRPEEVQELRHRVQVLESALSRVGSIQTPDSSACESVSDYGPRITSESLLLSEDVKHLPGRACFRGKNGKTRYCGRCHSALSFSFFKDVASYFQDRRMQKKSKSPEYLKLKKFRGEMLSREKQDHQRAYREKAFTLEEMLPHRRVADELVNLYLSTFETTYRILHVPTFLKQYETYWAGTETTDMAFIAKLLAVMAASSCFFSPSTRLNEKDTLHSAAGGWIMAVQSWISSINVSSTIDFNMLQIQCILILARQADATDGDVVWISSGSLIRSAMMIGLHRNPARFPKMTRFWAEMRRRLWATILELDLQSALDGGMPPSIDLDEYDCDPPSNYDDDDLMEDLTEDVIPKDVAMVTRSSFQVLLSQSLPLRVRIAKFVNSLKFTLSYDEALRLSEQLVQHRDSVLALFPDNASTSISLESLQFTRSFFVFIMVRFLLVLHRPFSLSVQLSPKFSYSRKICLESSLEMLSQLDAPAVSLPEAQACPHLGQLSGGMFRDEFFHAAITVCVEVSLQATEFSSSKQPSGQISSLSSLNDLVRSQQDVLVRAVEHTLDTFGSRISPRGKGCKAFIFLAMALASVKARLNGEDALRKVEQVAAKSIKDCERLIRGKAWIDIRREEGPVVPDTSTPSMNSAASEIPFDPALVPYESAPVSPLDFGNLAVLTTLGLQAAPGEQASNHAVAYLVANWLISFGLFSTRREKLKLGIDHNQAPRDDLAKFGEAAVQSGKITRQTLNRLKRQEASMANSAEHYPLFVAAILVALHAGVSNDVINRIGLWYAVSRLAFGLCYKYIESLKLSFVRSFFWWSGNICCFTAFWLASKKL</sequence>
<evidence type="ECO:0000256" key="12">
    <source>
        <dbReference type="ARBA" id="ARBA00023136"/>
    </source>
</evidence>
<evidence type="ECO:0000256" key="4">
    <source>
        <dbReference type="ARBA" id="ARBA00022475"/>
    </source>
</evidence>
<dbReference type="GO" id="GO:0008270">
    <property type="term" value="F:zinc ion binding"/>
    <property type="evidence" value="ECO:0007669"/>
    <property type="project" value="InterPro"/>
</dbReference>
<feature type="transmembrane region" description="Helical" evidence="16">
    <location>
        <begin position="1245"/>
        <end position="1276"/>
    </location>
</feature>
<evidence type="ECO:0000259" key="17">
    <source>
        <dbReference type="PROSITE" id="PS50048"/>
    </source>
</evidence>
<feature type="transmembrane region" description="Helical" evidence="16">
    <location>
        <begin position="2341"/>
        <end position="2362"/>
    </location>
</feature>
<dbReference type="PANTHER" id="PTHR19241">
    <property type="entry name" value="ATP-BINDING CASSETTE TRANSPORTER"/>
    <property type="match status" value="1"/>
</dbReference>
<dbReference type="InterPro" id="IPR001138">
    <property type="entry name" value="Zn2Cys6_DnaBD"/>
</dbReference>
<dbReference type="GO" id="GO:0006351">
    <property type="term" value="P:DNA-templated transcription"/>
    <property type="evidence" value="ECO:0007669"/>
    <property type="project" value="InterPro"/>
</dbReference>
<dbReference type="InterPro" id="IPR036864">
    <property type="entry name" value="Zn2-C6_fun-type_DNA-bd_sf"/>
</dbReference>
<dbReference type="CDD" id="cd03232">
    <property type="entry name" value="ABCG_PDR_domain2"/>
    <property type="match status" value="1"/>
</dbReference>
<evidence type="ECO:0000256" key="11">
    <source>
        <dbReference type="ARBA" id="ARBA00023125"/>
    </source>
</evidence>
<keyword evidence="6" id="KW-0479">Metal-binding</keyword>
<evidence type="ECO:0000256" key="9">
    <source>
        <dbReference type="ARBA" id="ARBA00022989"/>
    </source>
</evidence>
<feature type="region of interest" description="Disordered" evidence="15">
    <location>
        <begin position="1"/>
        <end position="32"/>
    </location>
</feature>
<feature type="transmembrane region" description="Helical" evidence="16">
    <location>
        <begin position="492"/>
        <end position="512"/>
    </location>
</feature>
<keyword evidence="5 16" id="KW-0812">Transmembrane</keyword>
<dbReference type="InterPro" id="IPR003593">
    <property type="entry name" value="AAA+_ATPase"/>
</dbReference>
<evidence type="ECO:0000256" key="6">
    <source>
        <dbReference type="ARBA" id="ARBA00022723"/>
    </source>
</evidence>
<dbReference type="GO" id="GO:0005886">
    <property type="term" value="C:plasma membrane"/>
    <property type="evidence" value="ECO:0007669"/>
    <property type="project" value="UniProtKB-SubCell"/>
</dbReference>
<feature type="transmembrane region" description="Helical" evidence="16">
    <location>
        <begin position="518"/>
        <end position="537"/>
    </location>
</feature>
<dbReference type="CDD" id="cd00067">
    <property type="entry name" value="GAL4"/>
    <property type="match status" value="1"/>
</dbReference>
<dbReference type="PROSITE" id="PS50893">
    <property type="entry name" value="ABC_TRANSPORTER_2"/>
    <property type="match status" value="2"/>
</dbReference>
<dbReference type="InterPro" id="IPR010929">
    <property type="entry name" value="PDR_CDR_ABC"/>
</dbReference>
<dbReference type="RefSeq" id="XP_015409183.1">
    <property type="nucleotide sequence ID" value="XM_015548340.1"/>
</dbReference>
<accession>A0A0L1J986</accession>
<dbReference type="Pfam" id="PF01061">
    <property type="entry name" value="ABC2_membrane"/>
    <property type="match status" value="2"/>
</dbReference>
<organism evidence="19 20">
    <name type="scientific">Aspergillus nomiae NRRL (strain ATCC 15546 / NRRL 13137 / CBS 260.88 / M93)</name>
    <dbReference type="NCBI Taxonomy" id="1509407"/>
    <lineage>
        <taxon>Eukaryota</taxon>
        <taxon>Fungi</taxon>
        <taxon>Dikarya</taxon>
        <taxon>Ascomycota</taxon>
        <taxon>Pezizomycotina</taxon>
        <taxon>Eurotiomycetes</taxon>
        <taxon>Eurotiomycetidae</taxon>
        <taxon>Eurotiales</taxon>
        <taxon>Aspergillaceae</taxon>
        <taxon>Aspergillus</taxon>
        <taxon>Aspergillus subgen. Circumdati</taxon>
    </lineage>
</organism>
<dbReference type="SMART" id="SM00906">
    <property type="entry name" value="Fungal_trans"/>
    <property type="match status" value="1"/>
</dbReference>
<comment type="caution">
    <text evidence="19">The sequence shown here is derived from an EMBL/GenBank/DDBJ whole genome shotgun (WGS) entry which is preliminary data.</text>
</comment>
<dbReference type="GO" id="GO:0016887">
    <property type="term" value="F:ATP hydrolysis activity"/>
    <property type="evidence" value="ECO:0007669"/>
    <property type="project" value="InterPro"/>
</dbReference>
<evidence type="ECO:0000256" key="2">
    <source>
        <dbReference type="ARBA" id="ARBA00006012"/>
    </source>
</evidence>
<keyword evidence="7" id="KW-0547">Nucleotide-binding</keyword>
<keyword evidence="8" id="KW-0067">ATP-binding</keyword>
<dbReference type="InterPro" id="IPR017871">
    <property type="entry name" value="ABC_transporter-like_CS"/>
</dbReference>
<dbReference type="InterPro" id="IPR013525">
    <property type="entry name" value="ABC2_TM"/>
</dbReference>
<dbReference type="GO" id="GO:0003677">
    <property type="term" value="F:DNA binding"/>
    <property type="evidence" value="ECO:0007669"/>
    <property type="project" value="UniProtKB-KW"/>
</dbReference>
<dbReference type="Pfam" id="PF00005">
    <property type="entry name" value="ABC_tran"/>
    <property type="match status" value="2"/>
</dbReference>
<evidence type="ECO:0000256" key="15">
    <source>
        <dbReference type="SAM" id="MobiDB-lite"/>
    </source>
</evidence>
<feature type="domain" description="ABC transporter" evidence="18">
    <location>
        <begin position="845"/>
        <end position="1083"/>
    </location>
</feature>
<evidence type="ECO:0000256" key="8">
    <source>
        <dbReference type="ARBA" id="ARBA00022840"/>
    </source>
</evidence>
<dbReference type="PROSITE" id="PS00463">
    <property type="entry name" value="ZN2_CY6_FUNGAL_1"/>
    <property type="match status" value="1"/>
</dbReference>
<dbReference type="CDD" id="cd12148">
    <property type="entry name" value="fungal_TF_MHR"/>
    <property type="match status" value="1"/>
</dbReference>
<reference evidence="19 20" key="1">
    <citation type="submission" date="2014-06" db="EMBL/GenBank/DDBJ databases">
        <title>The Genome of the Aflatoxigenic Filamentous Fungus Aspergillus nomius.</title>
        <authorList>
            <person name="Moore M.G."/>
            <person name="Shannon B.M."/>
            <person name="Brian M.M."/>
        </authorList>
    </citation>
    <scope>NUCLEOTIDE SEQUENCE [LARGE SCALE GENOMIC DNA]</scope>
    <source>
        <strain evidence="19 20">NRRL 13137</strain>
    </source>
</reference>
<dbReference type="InterPro" id="IPR034003">
    <property type="entry name" value="ABCG_PDR_2"/>
</dbReference>
<dbReference type="InterPro" id="IPR023352">
    <property type="entry name" value="MAPEG-like_dom_sf"/>
</dbReference>
<proteinExistence type="inferred from homology"/>
<dbReference type="PROSITE" id="PS50048">
    <property type="entry name" value="ZN2_CY6_FUNGAL_2"/>
    <property type="match status" value="1"/>
</dbReference>
<keyword evidence="9 16" id="KW-1133">Transmembrane helix</keyword>
<protein>
    <recommendedName>
        <fullName evidence="21">ABC multidrug transporter</fullName>
    </recommendedName>
</protein>
<evidence type="ECO:0000256" key="13">
    <source>
        <dbReference type="ARBA" id="ARBA00023163"/>
    </source>
</evidence>
<evidence type="ECO:0008006" key="21">
    <source>
        <dbReference type="Google" id="ProtNLM"/>
    </source>
</evidence>
<keyword evidence="12 16" id="KW-0472">Membrane</keyword>
<feature type="domain" description="ABC transporter" evidence="18">
    <location>
        <begin position="116"/>
        <end position="369"/>
    </location>
</feature>
<dbReference type="CDD" id="cd03233">
    <property type="entry name" value="ABCG_PDR_domain1"/>
    <property type="match status" value="1"/>
</dbReference>
<evidence type="ECO:0000256" key="16">
    <source>
        <dbReference type="SAM" id="Phobius"/>
    </source>
</evidence>
<keyword evidence="3" id="KW-0813">Transport</keyword>
<dbReference type="FunFam" id="3.40.50.300:FF:000054">
    <property type="entry name" value="ABC multidrug transporter atrF"/>
    <property type="match status" value="1"/>
</dbReference>
<feature type="domain" description="Zn(2)-C6 fungal-type" evidence="17">
    <location>
        <begin position="1460"/>
        <end position="1491"/>
    </location>
</feature>
<keyword evidence="13" id="KW-0804">Transcription</keyword>
<dbReference type="Proteomes" id="UP000037505">
    <property type="component" value="Unassembled WGS sequence"/>
</dbReference>
<dbReference type="Gene3D" id="3.40.50.300">
    <property type="entry name" value="P-loop containing nucleotide triphosphate hydrolases"/>
    <property type="match status" value="2"/>
</dbReference>
<dbReference type="GO" id="GO:0140359">
    <property type="term" value="F:ABC-type transporter activity"/>
    <property type="evidence" value="ECO:0007669"/>
    <property type="project" value="InterPro"/>
</dbReference>
<evidence type="ECO:0000256" key="7">
    <source>
        <dbReference type="ARBA" id="ARBA00022741"/>
    </source>
</evidence>
<dbReference type="Pfam" id="PF01124">
    <property type="entry name" value="MAPEG"/>
    <property type="match status" value="1"/>
</dbReference>
<evidence type="ECO:0000259" key="18">
    <source>
        <dbReference type="PROSITE" id="PS50893"/>
    </source>
</evidence>
<evidence type="ECO:0000256" key="10">
    <source>
        <dbReference type="ARBA" id="ARBA00023015"/>
    </source>
</evidence>
<evidence type="ECO:0000313" key="20">
    <source>
        <dbReference type="Proteomes" id="UP000037505"/>
    </source>
</evidence>
<feature type="transmembrane region" description="Helical" evidence="16">
    <location>
        <begin position="558"/>
        <end position="588"/>
    </location>
</feature>
<feature type="transmembrane region" description="Helical" evidence="16">
    <location>
        <begin position="632"/>
        <end position="652"/>
    </location>
</feature>
<feature type="transmembrane region" description="Helical" evidence="16">
    <location>
        <begin position="2293"/>
        <end position="2310"/>
    </location>
</feature>
<dbReference type="GO" id="GO:0009893">
    <property type="term" value="P:positive regulation of metabolic process"/>
    <property type="evidence" value="ECO:0007669"/>
    <property type="project" value="UniProtKB-ARBA"/>
</dbReference>
<evidence type="ECO:0000313" key="19">
    <source>
        <dbReference type="EMBL" id="KNG88260.1"/>
    </source>
</evidence>
<evidence type="ECO:0000256" key="1">
    <source>
        <dbReference type="ARBA" id="ARBA00004651"/>
    </source>
</evidence>
<dbReference type="Gene3D" id="4.10.240.10">
    <property type="entry name" value="Zn(2)-C6 fungal-type DNA-binding domain"/>
    <property type="match status" value="1"/>
</dbReference>
<keyword evidence="20" id="KW-1185">Reference proteome</keyword>
<name>A0A0L1J986_ASPN3</name>
<keyword evidence="14" id="KW-0539">Nucleus</keyword>
<dbReference type="STRING" id="1509407.A0A0L1J986"/>
<evidence type="ECO:0000256" key="5">
    <source>
        <dbReference type="ARBA" id="ARBA00022692"/>
    </source>
</evidence>
<dbReference type="SUPFAM" id="SSF52540">
    <property type="entry name" value="P-loop containing nucleoside triphosphate hydrolases"/>
    <property type="match status" value="2"/>
</dbReference>
<dbReference type="GO" id="GO:0000981">
    <property type="term" value="F:DNA-binding transcription factor activity, RNA polymerase II-specific"/>
    <property type="evidence" value="ECO:0007669"/>
    <property type="project" value="InterPro"/>
</dbReference>
<keyword evidence="4" id="KW-1003">Cell membrane</keyword>
<evidence type="ECO:0000256" key="3">
    <source>
        <dbReference type="ARBA" id="ARBA00022448"/>
    </source>
</evidence>
<gene>
    <name evidence="19" type="ORF">ANOM_003083</name>
</gene>
<dbReference type="Pfam" id="PF06422">
    <property type="entry name" value="PDR_CDR"/>
    <property type="match status" value="1"/>
</dbReference>
<dbReference type="SUPFAM" id="SSF161084">
    <property type="entry name" value="MAPEG domain-like"/>
    <property type="match status" value="1"/>
</dbReference>
<feature type="transmembrane region" description="Helical" evidence="16">
    <location>
        <begin position="759"/>
        <end position="780"/>
    </location>
</feature>
<keyword evidence="10" id="KW-0805">Transcription regulation</keyword>
<feature type="compositionally biased region" description="Basic residues" evidence="15">
    <location>
        <begin position="797"/>
        <end position="807"/>
    </location>
</feature>
<feature type="transmembrane region" description="Helical" evidence="16">
    <location>
        <begin position="1282"/>
        <end position="1303"/>
    </location>
</feature>
<feature type="region of interest" description="Disordered" evidence="15">
    <location>
        <begin position="794"/>
        <end position="838"/>
    </location>
</feature>
<dbReference type="GO" id="GO:0005524">
    <property type="term" value="F:ATP binding"/>
    <property type="evidence" value="ECO:0007669"/>
    <property type="project" value="UniProtKB-KW"/>
</dbReference>
<dbReference type="Gene3D" id="1.20.120.550">
    <property type="entry name" value="Membrane associated eicosanoid/glutathione metabolism-like domain"/>
    <property type="match status" value="1"/>
</dbReference>
<dbReference type="FunFam" id="3.40.50.300:FF:001569">
    <property type="entry name" value="ABC multidrug transporter (Eurofung)"/>
    <property type="match status" value="1"/>
</dbReference>
<keyword evidence="11" id="KW-0238">DNA-binding</keyword>
<evidence type="ECO:0000256" key="14">
    <source>
        <dbReference type="ARBA" id="ARBA00023242"/>
    </source>
</evidence>
<dbReference type="Pfam" id="PF00172">
    <property type="entry name" value="Zn_clus"/>
    <property type="match status" value="1"/>
</dbReference>
<feature type="transmembrane region" description="Helical" evidence="16">
    <location>
        <begin position="1315"/>
        <end position="1335"/>
    </location>
</feature>
<dbReference type="InterPro" id="IPR003439">
    <property type="entry name" value="ABC_transporter-like_ATP-bd"/>
</dbReference>
<dbReference type="SMART" id="SM00382">
    <property type="entry name" value="AAA"/>
    <property type="match status" value="2"/>
</dbReference>
<dbReference type="PROSITE" id="PS00211">
    <property type="entry name" value="ABC_TRANSPORTER_1"/>
    <property type="match status" value="1"/>
</dbReference>
<dbReference type="InterPro" id="IPR034001">
    <property type="entry name" value="ABCG_PDR_1"/>
</dbReference>
<dbReference type="InterPro" id="IPR027417">
    <property type="entry name" value="P-loop_NTPase"/>
</dbReference>